<dbReference type="SMART" id="SM00382">
    <property type="entry name" value="AAA"/>
    <property type="match status" value="2"/>
</dbReference>
<evidence type="ECO:0000313" key="6">
    <source>
        <dbReference type="Proteomes" id="UP001159179"/>
    </source>
</evidence>
<dbReference type="SUPFAM" id="SSF52540">
    <property type="entry name" value="P-loop containing nucleoside triphosphate hydrolases"/>
    <property type="match status" value="2"/>
</dbReference>
<dbReference type="Pfam" id="PF12848">
    <property type="entry name" value="ABC_tran_Xtn"/>
    <property type="match status" value="1"/>
</dbReference>
<evidence type="ECO:0000256" key="1">
    <source>
        <dbReference type="ARBA" id="ARBA00022737"/>
    </source>
</evidence>
<dbReference type="Gene3D" id="3.40.50.300">
    <property type="entry name" value="P-loop containing nucleotide triphosphate hydrolases"/>
    <property type="match status" value="2"/>
</dbReference>
<dbReference type="InterPro" id="IPR032781">
    <property type="entry name" value="ABC_tran_Xtn"/>
</dbReference>
<dbReference type="InterPro" id="IPR017871">
    <property type="entry name" value="ABC_transporter-like_CS"/>
</dbReference>
<comment type="caution">
    <text evidence="5">The sequence shown here is derived from an EMBL/GenBank/DDBJ whole genome shotgun (WGS) entry which is preliminary data.</text>
</comment>
<keyword evidence="3 5" id="KW-0067">ATP-binding</keyword>
<reference evidence="5" key="1">
    <citation type="submission" date="2023-03" db="EMBL/GenBank/DDBJ databases">
        <title>Bacterial isolates from washroom surfaces on a university campus.</title>
        <authorList>
            <person name="Holman D.B."/>
            <person name="Gzyl K.E."/>
            <person name="Taheri A.E."/>
        </authorList>
    </citation>
    <scope>NUCLEOTIDE SEQUENCE</scope>
    <source>
        <strain evidence="5">RD03</strain>
    </source>
</reference>
<dbReference type="RefSeq" id="WP_280615460.1">
    <property type="nucleotide sequence ID" value="NZ_JAROYP010000001.1"/>
</dbReference>
<dbReference type="GO" id="GO:0005524">
    <property type="term" value="F:ATP binding"/>
    <property type="evidence" value="ECO:0007669"/>
    <property type="project" value="UniProtKB-KW"/>
</dbReference>
<evidence type="ECO:0000259" key="4">
    <source>
        <dbReference type="PROSITE" id="PS50893"/>
    </source>
</evidence>
<dbReference type="CDD" id="cd03221">
    <property type="entry name" value="ABCF_EF-3"/>
    <property type="match status" value="2"/>
</dbReference>
<name>A0AAW6SRS5_9BACI</name>
<accession>A0AAW6SRS5</accession>
<keyword evidence="1" id="KW-0677">Repeat</keyword>
<dbReference type="InterPro" id="IPR027417">
    <property type="entry name" value="P-loop_NTPase"/>
</dbReference>
<dbReference type="PROSITE" id="PS00211">
    <property type="entry name" value="ABC_TRANSPORTER_1"/>
    <property type="match status" value="1"/>
</dbReference>
<dbReference type="AlphaFoldDB" id="A0AAW6SRS5"/>
<dbReference type="GO" id="GO:0016887">
    <property type="term" value="F:ATP hydrolysis activity"/>
    <property type="evidence" value="ECO:0007669"/>
    <property type="project" value="InterPro"/>
</dbReference>
<sequence length="552" mass="63486">MLLQLNGIDKYYSGEPILSNISMKIEAGERVGLVGVNGAGKSTLLKIIAGEIPYDKGVVHIKKETKIGYLRQDSGLRINQTIWNEMMSVFDHLLQVEKELRELERMMANPAIMTDPNEYEKTMNRYANKSDWFMQNDGYEKEAKIHGVLNGMGFSDIPTSTQINTLSGGQKTRLALAKILLQQPDLLILDEPTNHLDLQTLTWLENYLHSYVGTILIVSHDRYFLDSLVTSIYEIERTEARRYVGNYSKYVESKEKDQEILSKKYVKQQEEIEKMENYIQRNIVRATSSKSAKNKRKQLERIKRVDKPLGDLKKTKLSFPIEKKSHKEVIDVKDLSLFADKERSNYLLNNITFQMQRGDKVALIGPNGIGKSTLMKKLVNDTHTSEEIKWGNEVKIGYYDQEQATLNSKQSILQEVWTKFPHEEEAKIRTILGNFLFYGEDVFKKISALSGGEKARVALTELMLEKANVLLLDEPTNHLDLFTKEILETALLNYEGTLFFISHDRYFINKLATRIIELQPTGVTNYNGNYDDYIESKSHPKKIESIDSSKRK</sequence>
<gene>
    <name evidence="5" type="ORF">P5X88_01330</name>
</gene>
<evidence type="ECO:0000313" key="5">
    <source>
        <dbReference type="EMBL" id="MDH5159556.1"/>
    </source>
</evidence>
<dbReference type="FunFam" id="3.40.50.300:FF:000011">
    <property type="entry name" value="Putative ABC transporter ATP-binding component"/>
    <property type="match status" value="1"/>
</dbReference>
<dbReference type="InterPro" id="IPR003593">
    <property type="entry name" value="AAA+_ATPase"/>
</dbReference>
<dbReference type="PANTHER" id="PTHR42855:SF2">
    <property type="entry name" value="DRUG RESISTANCE ABC TRANSPORTER,ATP-BINDING PROTEIN"/>
    <property type="match status" value="1"/>
</dbReference>
<dbReference type="PANTHER" id="PTHR42855">
    <property type="entry name" value="ABC TRANSPORTER ATP-BINDING SUBUNIT"/>
    <property type="match status" value="1"/>
</dbReference>
<dbReference type="Proteomes" id="UP001159179">
    <property type="component" value="Unassembled WGS sequence"/>
</dbReference>
<dbReference type="FunFam" id="3.40.50.300:FF:000309">
    <property type="entry name" value="ABC transporter ATP-binding protein"/>
    <property type="match status" value="1"/>
</dbReference>
<protein>
    <submittedName>
        <fullName evidence="5">ABC-F family ATP-binding cassette domain-containing protein</fullName>
    </submittedName>
</protein>
<dbReference type="EMBL" id="JAROYP010000001">
    <property type="protein sequence ID" value="MDH5159556.1"/>
    <property type="molecule type" value="Genomic_DNA"/>
</dbReference>
<dbReference type="InterPro" id="IPR051309">
    <property type="entry name" value="ABCF_ATPase"/>
</dbReference>
<dbReference type="PROSITE" id="PS50893">
    <property type="entry name" value="ABC_TRANSPORTER_2"/>
    <property type="match status" value="2"/>
</dbReference>
<keyword evidence="2" id="KW-0547">Nucleotide-binding</keyword>
<feature type="domain" description="ABC transporter" evidence="4">
    <location>
        <begin position="330"/>
        <end position="546"/>
    </location>
</feature>
<dbReference type="GO" id="GO:0003676">
    <property type="term" value="F:nucleic acid binding"/>
    <property type="evidence" value="ECO:0007669"/>
    <property type="project" value="UniProtKB-ARBA"/>
</dbReference>
<organism evidence="5 6">
    <name type="scientific">Heyndrickxia oleronia</name>
    <dbReference type="NCBI Taxonomy" id="38875"/>
    <lineage>
        <taxon>Bacteria</taxon>
        <taxon>Bacillati</taxon>
        <taxon>Bacillota</taxon>
        <taxon>Bacilli</taxon>
        <taxon>Bacillales</taxon>
        <taxon>Bacillaceae</taxon>
        <taxon>Heyndrickxia</taxon>
    </lineage>
</organism>
<dbReference type="InterPro" id="IPR003439">
    <property type="entry name" value="ABC_transporter-like_ATP-bd"/>
</dbReference>
<evidence type="ECO:0000256" key="3">
    <source>
        <dbReference type="ARBA" id="ARBA00022840"/>
    </source>
</evidence>
<proteinExistence type="predicted"/>
<dbReference type="Pfam" id="PF00005">
    <property type="entry name" value="ABC_tran"/>
    <property type="match status" value="2"/>
</dbReference>
<feature type="domain" description="ABC transporter" evidence="4">
    <location>
        <begin position="3"/>
        <end position="262"/>
    </location>
</feature>
<evidence type="ECO:0000256" key="2">
    <source>
        <dbReference type="ARBA" id="ARBA00022741"/>
    </source>
</evidence>